<dbReference type="Gene3D" id="3.90.550.20">
    <property type="match status" value="1"/>
</dbReference>
<dbReference type="RefSeq" id="WP_379769628.1">
    <property type="nucleotide sequence ID" value="NZ_JBHSJF010000004.1"/>
</dbReference>
<reference evidence="3" key="1">
    <citation type="journal article" date="2019" name="Int. J. Syst. Evol. Microbiol.">
        <title>The Global Catalogue of Microorganisms (GCM) 10K type strain sequencing project: providing services to taxonomists for standard genome sequencing and annotation.</title>
        <authorList>
            <consortium name="The Broad Institute Genomics Platform"/>
            <consortium name="The Broad Institute Genome Sequencing Center for Infectious Disease"/>
            <person name="Wu L."/>
            <person name="Ma J."/>
        </authorList>
    </citation>
    <scope>NUCLEOTIDE SEQUENCE [LARGE SCALE GENOMIC DNA]</scope>
    <source>
        <strain evidence="3">CGMCC 1.16444</strain>
    </source>
</reference>
<keyword evidence="3" id="KW-1185">Reference proteome</keyword>
<dbReference type="PANTHER" id="PTHR32385:SF15">
    <property type="entry name" value="INOSITOL PHOSPHOCERAMIDE MANNOSYLTRANSFERASE 1"/>
    <property type="match status" value="1"/>
</dbReference>
<keyword evidence="1" id="KW-0808">Transferase</keyword>
<comment type="caution">
    <text evidence="2">The sequence shown here is derived from an EMBL/GenBank/DDBJ whole genome shotgun (WGS) entry which is preliminary data.</text>
</comment>
<accession>A0ABV9Z187</accession>
<protein>
    <submittedName>
        <fullName evidence="2">Glycosyltransferase family 32 protein</fullName>
    </submittedName>
</protein>
<dbReference type="PANTHER" id="PTHR32385">
    <property type="entry name" value="MANNOSYL PHOSPHORYLINOSITOL CERAMIDE SYNTHASE"/>
    <property type="match status" value="1"/>
</dbReference>
<gene>
    <name evidence="2" type="ORF">ACFPFW_04660</name>
</gene>
<dbReference type="InterPro" id="IPR029044">
    <property type="entry name" value="Nucleotide-diphossugar_trans"/>
</dbReference>
<dbReference type="InterPro" id="IPR007577">
    <property type="entry name" value="GlycoTrfase_DXD_sugar-bd_CS"/>
</dbReference>
<evidence type="ECO:0000313" key="3">
    <source>
        <dbReference type="Proteomes" id="UP001595796"/>
    </source>
</evidence>
<dbReference type="SUPFAM" id="SSF53448">
    <property type="entry name" value="Nucleotide-diphospho-sugar transferases"/>
    <property type="match status" value="1"/>
</dbReference>
<dbReference type="EMBL" id="JBHSJF010000004">
    <property type="protein sequence ID" value="MFC5067304.1"/>
    <property type="molecule type" value="Genomic_DNA"/>
</dbReference>
<name>A0ABV9Z187_9HYPH</name>
<proteinExistence type="predicted"/>
<sequence length="208" mass="23955">MQRHLPDWSFALWDDDDNSELMARYFPEQVGVYERIKLGVMKSDIARLALLYAHGGFYVDTDYFMYRPIPDEIRRHPCILPVEQASDWSERSFRIGNAALGAEAGHPFLADFVKHACEVASRDDPEEQKSVVGVAGPYAITMYLHANRHRYQRVYYPPRSVFFPQRNGRGPDTIGKHLCWGSWRSKPLRAGLRTALRRKLEGAVALWS</sequence>
<dbReference type="Proteomes" id="UP001595796">
    <property type="component" value="Unassembled WGS sequence"/>
</dbReference>
<organism evidence="2 3">
    <name type="scientific">Flaviflagellibacter deserti</name>
    <dbReference type="NCBI Taxonomy" id="2267266"/>
    <lineage>
        <taxon>Bacteria</taxon>
        <taxon>Pseudomonadati</taxon>
        <taxon>Pseudomonadota</taxon>
        <taxon>Alphaproteobacteria</taxon>
        <taxon>Hyphomicrobiales</taxon>
        <taxon>Flaviflagellibacter</taxon>
    </lineage>
</organism>
<evidence type="ECO:0000313" key="2">
    <source>
        <dbReference type="EMBL" id="MFC5067304.1"/>
    </source>
</evidence>
<dbReference type="InterPro" id="IPR051706">
    <property type="entry name" value="Glycosyltransferase_domain"/>
</dbReference>
<dbReference type="Pfam" id="PF04488">
    <property type="entry name" value="Gly_transf_sug"/>
    <property type="match status" value="1"/>
</dbReference>
<evidence type="ECO:0000256" key="1">
    <source>
        <dbReference type="ARBA" id="ARBA00022679"/>
    </source>
</evidence>